<comment type="caution">
    <text evidence="1">The sequence shown here is derived from an EMBL/GenBank/DDBJ whole genome shotgun (WGS) entry which is preliminary data.</text>
</comment>
<dbReference type="RefSeq" id="XP_040791748.1">
    <property type="nucleotide sequence ID" value="XM_040933120.1"/>
</dbReference>
<sequence>MPISPYYSPRSLTNIVITAYCTPFSCAYIHGTWHYRQYTIRYSCRGGSIYASSYCTCNNQKSGTHADITACGQELGHGVARLTCVFLCLVPICEIDFVWYSMSDDVCGQLEQRWLMA</sequence>
<protein>
    <submittedName>
        <fullName evidence="1">Uncharacterized protein</fullName>
    </submittedName>
</protein>
<gene>
    <name evidence="1" type="ORF">K460DRAFT_365096</name>
</gene>
<evidence type="ECO:0000313" key="2">
    <source>
        <dbReference type="Proteomes" id="UP000800039"/>
    </source>
</evidence>
<evidence type="ECO:0000313" key="1">
    <source>
        <dbReference type="EMBL" id="KAF1849185.1"/>
    </source>
</evidence>
<organism evidence="1 2">
    <name type="scientific">Cucurbitaria berberidis CBS 394.84</name>
    <dbReference type="NCBI Taxonomy" id="1168544"/>
    <lineage>
        <taxon>Eukaryota</taxon>
        <taxon>Fungi</taxon>
        <taxon>Dikarya</taxon>
        <taxon>Ascomycota</taxon>
        <taxon>Pezizomycotina</taxon>
        <taxon>Dothideomycetes</taxon>
        <taxon>Pleosporomycetidae</taxon>
        <taxon>Pleosporales</taxon>
        <taxon>Pleosporineae</taxon>
        <taxon>Cucurbitariaceae</taxon>
        <taxon>Cucurbitaria</taxon>
    </lineage>
</organism>
<proteinExistence type="predicted"/>
<dbReference type="GeneID" id="63850371"/>
<dbReference type="Proteomes" id="UP000800039">
    <property type="component" value="Unassembled WGS sequence"/>
</dbReference>
<accession>A0A9P4LBL7</accession>
<reference evidence="1" key="1">
    <citation type="submission" date="2020-01" db="EMBL/GenBank/DDBJ databases">
        <authorList>
            <consortium name="DOE Joint Genome Institute"/>
            <person name="Haridas S."/>
            <person name="Albert R."/>
            <person name="Binder M."/>
            <person name="Bloem J."/>
            <person name="Labutti K."/>
            <person name="Salamov A."/>
            <person name="Andreopoulos B."/>
            <person name="Baker S.E."/>
            <person name="Barry K."/>
            <person name="Bills G."/>
            <person name="Bluhm B.H."/>
            <person name="Cannon C."/>
            <person name="Castanera R."/>
            <person name="Culley D.E."/>
            <person name="Daum C."/>
            <person name="Ezra D."/>
            <person name="Gonzalez J.B."/>
            <person name="Henrissat B."/>
            <person name="Kuo A."/>
            <person name="Liang C."/>
            <person name="Lipzen A."/>
            <person name="Lutzoni F."/>
            <person name="Magnuson J."/>
            <person name="Mondo S."/>
            <person name="Nolan M."/>
            <person name="Ohm R."/>
            <person name="Pangilinan J."/>
            <person name="Park H.-J."/>
            <person name="Ramirez L."/>
            <person name="Alfaro M."/>
            <person name="Sun H."/>
            <person name="Tritt A."/>
            <person name="Yoshinaga Y."/>
            <person name="Zwiers L.-H."/>
            <person name="Turgeon B.G."/>
            <person name="Goodwin S.B."/>
            <person name="Spatafora J.W."/>
            <person name="Crous P.W."/>
            <person name="Grigoriev I.V."/>
        </authorList>
    </citation>
    <scope>NUCLEOTIDE SEQUENCE</scope>
    <source>
        <strain evidence="1">CBS 394.84</strain>
    </source>
</reference>
<keyword evidence="2" id="KW-1185">Reference proteome</keyword>
<dbReference type="EMBL" id="ML976615">
    <property type="protein sequence ID" value="KAF1849185.1"/>
    <property type="molecule type" value="Genomic_DNA"/>
</dbReference>
<name>A0A9P4LBL7_9PLEO</name>
<dbReference type="AlphaFoldDB" id="A0A9P4LBL7"/>